<dbReference type="Proteomes" id="UP000481861">
    <property type="component" value="Unassembled WGS sequence"/>
</dbReference>
<keyword evidence="1" id="KW-1133">Transmembrane helix</keyword>
<dbReference type="OrthoDB" id="3685345at2759"/>
<evidence type="ECO:0000256" key="1">
    <source>
        <dbReference type="SAM" id="Phobius"/>
    </source>
</evidence>
<accession>A0A7C8IJB8</accession>
<name>A0A7C8IJB8_9PLEO</name>
<sequence length="359" mass="41931">MNCIAPLNKNARQHVLCRAITPFIYPFTVSKDKIKNRGIRCILKHWILWMFPVIFWILVLCMNVKLPSWFHGCILIDEEEHSYSSPSKYTCRNLLERPNPLTYLALLLATLYTLCRYHNNPEKLKKYIFALLLCIIMAIRVFSSNFPAKLVWMFWLCCLSLWDCTYLGNYEDVRYEQDSTRLRVRLTFEDLSTRVSSGVCLPWQDLIIRLAFIHVIDNSIHVLWLRYAFANEPYTTFLNNSEILTICLTVGLSLYIYARVQCHNASDNFDDEQRIGLLVTRPLRMDAASSTSDLFHSQDKEQLSIAPMAVDDLLLLLYLLMILMGVIIVLSLVMLWIYIVFRDPSSIPTGLPQREERRP</sequence>
<gene>
    <name evidence="2" type="ORF">BDV95DRAFT_600642</name>
</gene>
<feature type="transmembrane region" description="Helical" evidence="1">
    <location>
        <begin position="206"/>
        <end position="225"/>
    </location>
</feature>
<feature type="transmembrane region" description="Helical" evidence="1">
    <location>
        <begin position="127"/>
        <end position="146"/>
    </location>
</feature>
<feature type="transmembrane region" description="Helical" evidence="1">
    <location>
        <begin position="237"/>
        <end position="258"/>
    </location>
</feature>
<dbReference type="EMBL" id="JAADJZ010000001">
    <property type="protein sequence ID" value="KAF2877952.1"/>
    <property type="molecule type" value="Genomic_DNA"/>
</dbReference>
<feature type="transmembrane region" description="Helical" evidence="1">
    <location>
        <begin position="100"/>
        <end position="115"/>
    </location>
</feature>
<keyword evidence="1" id="KW-0812">Transmembrane</keyword>
<evidence type="ECO:0000313" key="2">
    <source>
        <dbReference type="EMBL" id="KAF2877952.1"/>
    </source>
</evidence>
<keyword evidence="1" id="KW-0472">Membrane</keyword>
<feature type="transmembrane region" description="Helical" evidence="1">
    <location>
        <begin position="46"/>
        <end position="66"/>
    </location>
</feature>
<protein>
    <submittedName>
        <fullName evidence="2">Uncharacterized protein</fullName>
    </submittedName>
</protein>
<comment type="caution">
    <text evidence="2">The sequence shown here is derived from an EMBL/GenBank/DDBJ whole genome shotgun (WGS) entry which is preliminary data.</text>
</comment>
<organism evidence="2 3">
    <name type="scientific">Massariosphaeria phaeospora</name>
    <dbReference type="NCBI Taxonomy" id="100035"/>
    <lineage>
        <taxon>Eukaryota</taxon>
        <taxon>Fungi</taxon>
        <taxon>Dikarya</taxon>
        <taxon>Ascomycota</taxon>
        <taxon>Pezizomycotina</taxon>
        <taxon>Dothideomycetes</taxon>
        <taxon>Pleosporomycetidae</taxon>
        <taxon>Pleosporales</taxon>
        <taxon>Pleosporales incertae sedis</taxon>
        <taxon>Massariosphaeria</taxon>
    </lineage>
</organism>
<keyword evidence="3" id="KW-1185">Reference proteome</keyword>
<dbReference type="AlphaFoldDB" id="A0A7C8IJB8"/>
<evidence type="ECO:0000313" key="3">
    <source>
        <dbReference type="Proteomes" id="UP000481861"/>
    </source>
</evidence>
<reference evidence="2 3" key="1">
    <citation type="submission" date="2020-01" db="EMBL/GenBank/DDBJ databases">
        <authorList>
            <consortium name="DOE Joint Genome Institute"/>
            <person name="Haridas S."/>
            <person name="Albert R."/>
            <person name="Binder M."/>
            <person name="Bloem J."/>
            <person name="Labutti K."/>
            <person name="Salamov A."/>
            <person name="Andreopoulos B."/>
            <person name="Baker S.E."/>
            <person name="Barry K."/>
            <person name="Bills G."/>
            <person name="Bluhm B.H."/>
            <person name="Cannon C."/>
            <person name="Castanera R."/>
            <person name="Culley D.E."/>
            <person name="Daum C."/>
            <person name="Ezra D."/>
            <person name="Gonzalez J.B."/>
            <person name="Henrissat B."/>
            <person name="Kuo A."/>
            <person name="Liang C."/>
            <person name="Lipzen A."/>
            <person name="Lutzoni F."/>
            <person name="Magnuson J."/>
            <person name="Mondo S."/>
            <person name="Nolan M."/>
            <person name="Ohm R."/>
            <person name="Pangilinan J."/>
            <person name="Park H.-J.H."/>
            <person name="Ramirez L."/>
            <person name="Alfaro M."/>
            <person name="Sun H."/>
            <person name="Tritt A."/>
            <person name="Yoshinaga Y."/>
            <person name="Zwiers L.-H.L."/>
            <person name="Turgeon B.G."/>
            <person name="Goodwin S.B."/>
            <person name="Spatafora J.W."/>
            <person name="Crous P.W."/>
            <person name="Grigoriev I.V."/>
        </authorList>
    </citation>
    <scope>NUCLEOTIDE SEQUENCE [LARGE SCALE GENOMIC DNA]</scope>
    <source>
        <strain evidence="2 3">CBS 611.86</strain>
    </source>
</reference>
<proteinExistence type="predicted"/>
<feature type="transmembrane region" description="Helical" evidence="1">
    <location>
        <begin position="315"/>
        <end position="341"/>
    </location>
</feature>